<feature type="chain" id="PRO_5047446099" description="CARDB domain-containing protein" evidence="3">
    <location>
        <begin position="32"/>
        <end position="625"/>
    </location>
</feature>
<keyword evidence="2" id="KW-0472">Membrane</keyword>
<protein>
    <recommendedName>
        <fullName evidence="6">CARDB domain-containing protein</fullName>
    </recommendedName>
</protein>
<dbReference type="EMBL" id="JADCKC010000004">
    <property type="protein sequence ID" value="MBE5038748.1"/>
    <property type="molecule type" value="Genomic_DNA"/>
</dbReference>
<feature type="compositionally biased region" description="Acidic residues" evidence="1">
    <location>
        <begin position="607"/>
        <end position="625"/>
    </location>
</feature>
<dbReference type="Gene3D" id="2.60.40.10">
    <property type="entry name" value="Immunoglobulins"/>
    <property type="match status" value="1"/>
</dbReference>
<proteinExistence type="predicted"/>
<evidence type="ECO:0000313" key="4">
    <source>
        <dbReference type="EMBL" id="MBE5038748.1"/>
    </source>
</evidence>
<gene>
    <name evidence="4" type="ORF">INF35_13215</name>
</gene>
<organism evidence="4 5">
    <name type="scientific">Gemmiger gallinarum</name>
    <dbReference type="NCBI Taxonomy" id="2779354"/>
    <lineage>
        <taxon>Bacteria</taxon>
        <taxon>Bacillati</taxon>
        <taxon>Bacillota</taxon>
        <taxon>Clostridia</taxon>
        <taxon>Eubacteriales</taxon>
        <taxon>Gemmiger</taxon>
    </lineage>
</organism>
<keyword evidence="5" id="KW-1185">Reference proteome</keyword>
<evidence type="ECO:0000256" key="3">
    <source>
        <dbReference type="SAM" id="SignalP"/>
    </source>
</evidence>
<keyword evidence="2" id="KW-0812">Transmembrane</keyword>
<reference evidence="4 5" key="1">
    <citation type="submission" date="2020-10" db="EMBL/GenBank/DDBJ databases">
        <title>ChiBAC.</title>
        <authorList>
            <person name="Zenner C."/>
            <person name="Hitch T.C.A."/>
            <person name="Clavel T."/>
        </authorList>
    </citation>
    <scope>NUCLEOTIDE SEQUENCE [LARGE SCALE GENOMIC DNA]</scope>
    <source>
        <strain evidence="4 5">DSM 109015</strain>
    </source>
</reference>
<keyword evidence="3" id="KW-0732">Signal</keyword>
<keyword evidence="2" id="KW-1133">Transmembrane helix</keyword>
<feature type="signal peptide" evidence="3">
    <location>
        <begin position="1"/>
        <end position="31"/>
    </location>
</feature>
<name>A0ABR9R6G6_9FIRM</name>
<accession>A0ABR9R6G6</accession>
<sequence>MITLSVFCKRAAALALALLLTGAILRTAVSAEEPDLSAAPAAETIAPEALTAAPEAVPEADPAPLNFFATSYTVSAPGGQNGLGTLRRGDKADIAVVLKDTALTTDAFSLEDYDFSKLIDSFSACTPKAELISSGSEPVSVKVTCPGIEYSGTGQSLKLSAARKGSTDAPQTVEVTVSQAEIYVKPDPTPTPAPKEVPAPMVLITRSAQPKPLAANETADIVVTFQNTGKTMVQTPVVSFSASEALTILNENSTFLLPDIEPGKSASVTVRVQAAKEIQSAGQSLQADLKFSYDNAGTLTQASTSEKLNLSASTTGDGQKTDAATPNVVIQDFSYGEQAISAGGHFKLDFRFQNMGRLKIENVVVTVDGGENFALDGGTSTFYYDSLASRGDQRQSVPLMALPTAKSGAQPVTVSFKYEYVDGGKRSASSSEIKLSVPVVQQDRFQISAPTLPESVTAGEEVVLTLNYVNRGKSDVSNVEAVIEGSGFDSPAKNQYVGNITAGTSGSVGFALTPSDAGKLKVVLKVTYEDPNLEQQTKEFPVELTVAEMAEPDFDPELDGMAETGGTPSFPWPVLGVIPAAAILIVLVVVRKKRAAKADPAPQADNADWDNWDNVFSDDGDDTEV</sequence>
<dbReference type="InterPro" id="IPR013783">
    <property type="entry name" value="Ig-like_fold"/>
</dbReference>
<evidence type="ECO:0000313" key="5">
    <source>
        <dbReference type="Proteomes" id="UP000768567"/>
    </source>
</evidence>
<evidence type="ECO:0008006" key="6">
    <source>
        <dbReference type="Google" id="ProtNLM"/>
    </source>
</evidence>
<dbReference type="RefSeq" id="WP_193503218.1">
    <property type="nucleotide sequence ID" value="NZ_JADCKC010000004.1"/>
</dbReference>
<dbReference type="Proteomes" id="UP000768567">
    <property type="component" value="Unassembled WGS sequence"/>
</dbReference>
<dbReference type="PANTHER" id="PTHR35902">
    <property type="entry name" value="S-LAYER DOMAIN-LIKE PROTEIN-RELATED"/>
    <property type="match status" value="1"/>
</dbReference>
<comment type="caution">
    <text evidence="4">The sequence shown here is derived from an EMBL/GenBank/DDBJ whole genome shotgun (WGS) entry which is preliminary data.</text>
</comment>
<feature type="region of interest" description="Disordered" evidence="1">
    <location>
        <begin position="597"/>
        <end position="625"/>
    </location>
</feature>
<evidence type="ECO:0000256" key="2">
    <source>
        <dbReference type="SAM" id="Phobius"/>
    </source>
</evidence>
<feature type="transmembrane region" description="Helical" evidence="2">
    <location>
        <begin position="570"/>
        <end position="590"/>
    </location>
</feature>
<evidence type="ECO:0000256" key="1">
    <source>
        <dbReference type="SAM" id="MobiDB-lite"/>
    </source>
</evidence>